<gene>
    <name evidence="2" type="ORF">Scep_019977</name>
</gene>
<proteinExistence type="predicted"/>
<name>A0AAP0IC84_9MAGN</name>
<feature type="region of interest" description="Disordered" evidence="1">
    <location>
        <begin position="91"/>
        <end position="116"/>
    </location>
</feature>
<dbReference type="AlphaFoldDB" id="A0AAP0IC84"/>
<evidence type="ECO:0000313" key="3">
    <source>
        <dbReference type="Proteomes" id="UP001419268"/>
    </source>
</evidence>
<evidence type="ECO:0000313" key="2">
    <source>
        <dbReference type="EMBL" id="KAK9112458.1"/>
    </source>
</evidence>
<protein>
    <submittedName>
        <fullName evidence="2">Uncharacterized protein</fullName>
    </submittedName>
</protein>
<organism evidence="2 3">
    <name type="scientific">Stephania cephalantha</name>
    <dbReference type="NCBI Taxonomy" id="152367"/>
    <lineage>
        <taxon>Eukaryota</taxon>
        <taxon>Viridiplantae</taxon>
        <taxon>Streptophyta</taxon>
        <taxon>Embryophyta</taxon>
        <taxon>Tracheophyta</taxon>
        <taxon>Spermatophyta</taxon>
        <taxon>Magnoliopsida</taxon>
        <taxon>Ranunculales</taxon>
        <taxon>Menispermaceae</taxon>
        <taxon>Menispermoideae</taxon>
        <taxon>Cissampelideae</taxon>
        <taxon>Stephania</taxon>
    </lineage>
</organism>
<dbReference type="Proteomes" id="UP001419268">
    <property type="component" value="Unassembled WGS sequence"/>
</dbReference>
<reference evidence="2 3" key="1">
    <citation type="submission" date="2024-01" db="EMBL/GenBank/DDBJ databases">
        <title>Genome assemblies of Stephania.</title>
        <authorList>
            <person name="Yang L."/>
        </authorList>
    </citation>
    <scope>NUCLEOTIDE SEQUENCE [LARGE SCALE GENOMIC DNA]</scope>
    <source>
        <strain evidence="2">JXDWG</strain>
        <tissue evidence="2">Leaf</tissue>
    </source>
</reference>
<comment type="caution">
    <text evidence="2">The sequence shown here is derived from an EMBL/GenBank/DDBJ whole genome shotgun (WGS) entry which is preliminary data.</text>
</comment>
<dbReference type="EMBL" id="JBBNAG010000008">
    <property type="protein sequence ID" value="KAK9112458.1"/>
    <property type="molecule type" value="Genomic_DNA"/>
</dbReference>
<keyword evidence="3" id="KW-1185">Reference proteome</keyword>
<sequence>MAKSILVPYIVVANNNKLSDDDAGGVVEDDAAVEASGGVDVDGEDVGDARVEGEGARRDQRRWEMRWAWRCEEALVVEEAAEKDEQWGRVARGAGSTTMAEERRSGLCVKESRKRL</sequence>
<evidence type="ECO:0000256" key="1">
    <source>
        <dbReference type="SAM" id="MobiDB-lite"/>
    </source>
</evidence>
<accession>A0AAP0IC84</accession>